<dbReference type="InterPro" id="IPR017686">
    <property type="entry name" value="Phg/plasmid-like_prot"/>
</dbReference>
<proteinExistence type="predicted"/>
<dbReference type="NCBIfam" id="TIGR03299">
    <property type="entry name" value="LGT_TIGR03299"/>
    <property type="match status" value="1"/>
</dbReference>
<dbReference type="EMBL" id="JBHFAB010000013">
    <property type="protein sequence ID" value="MFC1418697.1"/>
    <property type="molecule type" value="Genomic_DNA"/>
</dbReference>
<sequence length="333" mass="36913">MTITIERPNRAPANEPLWNTMSGGSFTGTWAEARQSAGLTWEPIDRPVWDETIVIEDGVPGVKYVEIPESKQRVRSDTGKRLGVVNTGLAMINHDDIGEILEAIGVETRISWRRLGELQGGKKIWALADLGESRTVLGDFSPQFPHLLVTAGHTGGAAFSATTLLARYDCANVIRPAQAAGKKGGRIFTIRHTKNWRSMLEAARLAVHGARAEFDTTMEVLDHLALQRVDAAAEEQFVQRFFPLPPEHERTVRKVNGVETRRVQLRSLLASPTNDMRPSAYKLVQGAVEWSDHVQWAKNAETRFTRSLVDASPHKIRAVNLARDIARDFALAG</sequence>
<gene>
    <name evidence="1" type="ORF">ACEZDE_18965</name>
</gene>
<reference evidence="1 2" key="1">
    <citation type="submission" date="2024-09" db="EMBL/GenBank/DDBJ databases">
        <authorList>
            <person name="Lee S.D."/>
        </authorList>
    </citation>
    <scope>NUCLEOTIDE SEQUENCE [LARGE SCALE GENOMIC DNA]</scope>
    <source>
        <strain evidence="1 2">N8-3</strain>
    </source>
</reference>
<dbReference type="RefSeq" id="WP_380537493.1">
    <property type="nucleotide sequence ID" value="NZ_JBHFAB010000013.1"/>
</dbReference>
<dbReference type="InterPro" id="IPR026325">
    <property type="entry name" value="DUF932"/>
</dbReference>
<name>A0ABV6VYB0_9ACTN</name>
<dbReference type="Proteomes" id="UP001592531">
    <property type="component" value="Unassembled WGS sequence"/>
</dbReference>
<evidence type="ECO:0000313" key="1">
    <source>
        <dbReference type="EMBL" id="MFC1418697.1"/>
    </source>
</evidence>
<organism evidence="1 2">
    <name type="scientific">Streptacidiphilus cavernicola</name>
    <dbReference type="NCBI Taxonomy" id="3342716"/>
    <lineage>
        <taxon>Bacteria</taxon>
        <taxon>Bacillati</taxon>
        <taxon>Actinomycetota</taxon>
        <taxon>Actinomycetes</taxon>
        <taxon>Kitasatosporales</taxon>
        <taxon>Streptomycetaceae</taxon>
        <taxon>Streptacidiphilus</taxon>
    </lineage>
</organism>
<evidence type="ECO:0000313" key="2">
    <source>
        <dbReference type="Proteomes" id="UP001592531"/>
    </source>
</evidence>
<dbReference type="Pfam" id="PF06067">
    <property type="entry name" value="DUF932"/>
    <property type="match status" value="1"/>
</dbReference>
<protein>
    <submittedName>
        <fullName evidence="1">DUF932 domain-containing protein</fullName>
    </submittedName>
</protein>
<keyword evidence="2" id="KW-1185">Reference proteome</keyword>
<comment type="caution">
    <text evidence="1">The sequence shown here is derived from an EMBL/GenBank/DDBJ whole genome shotgun (WGS) entry which is preliminary data.</text>
</comment>
<accession>A0ABV6VYB0</accession>